<evidence type="ECO:0000259" key="4">
    <source>
        <dbReference type="PROSITE" id="PS50011"/>
    </source>
</evidence>
<dbReference type="PROSITE" id="PS50011">
    <property type="entry name" value="PROTEIN_KINASE_DOM"/>
    <property type="match status" value="1"/>
</dbReference>
<dbReference type="AlphaFoldDB" id="A0A5C6B043"/>
<keyword evidence="3" id="KW-0472">Membrane</keyword>
<dbReference type="InterPro" id="IPR050154">
    <property type="entry name" value="UbiB_kinase"/>
</dbReference>
<protein>
    <recommendedName>
        <fullName evidence="4">Protein kinase domain-containing protein</fullName>
    </recommendedName>
</protein>
<dbReference type="RefSeq" id="WP_146518810.1">
    <property type="nucleotide sequence ID" value="NZ_CP151726.1"/>
</dbReference>
<keyword evidence="3" id="KW-0812">Transmembrane</keyword>
<accession>A0A5C6B043</accession>
<evidence type="ECO:0000256" key="1">
    <source>
        <dbReference type="ARBA" id="ARBA00009670"/>
    </source>
</evidence>
<evidence type="ECO:0000256" key="2">
    <source>
        <dbReference type="SAM" id="MobiDB-lite"/>
    </source>
</evidence>
<feature type="region of interest" description="Disordered" evidence="2">
    <location>
        <begin position="260"/>
        <end position="306"/>
    </location>
</feature>
<gene>
    <name evidence="5" type="primary">ubiB</name>
    <name evidence="5" type="ORF">Pla52n_12980</name>
</gene>
<dbReference type="Proteomes" id="UP000320176">
    <property type="component" value="Unassembled WGS sequence"/>
</dbReference>
<dbReference type="GO" id="GO:0004672">
    <property type="term" value="F:protein kinase activity"/>
    <property type="evidence" value="ECO:0007669"/>
    <property type="project" value="InterPro"/>
</dbReference>
<feature type="transmembrane region" description="Helical" evidence="3">
    <location>
        <begin position="588"/>
        <end position="608"/>
    </location>
</feature>
<feature type="domain" description="Protein kinase" evidence="4">
    <location>
        <begin position="127"/>
        <end position="508"/>
    </location>
</feature>
<name>A0A5C6B043_9BACT</name>
<dbReference type="CDD" id="cd05121">
    <property type="entry name" value="ABC1_ADCK3-like"/>
    <property type="match status" value="1"/>
</dbReference>
<feature type="compositionally biased region" description="Low complexity" evidence="2">
    <location>
        <begin position="267"/>
        <end position="282"/>
    </location>
</feature>
<organism evidence="5 6">
    <name type="scientific">Stieleria varia</name>
    <dbReference type="NCBI Taxonomy" id="2528005"/>
    <lineage>
        <taxon>Bacteria</taxon>
        <taxon>Pseudomonadati</taxon>
        <taxon>Planctomycetota</taxon>
        <taxon>Planctomycetia</taxon>
        <taxon>Pirellulales</taxon>
        <taxon>Pirellulaceae</taxon>
        <taxon>Stieleria</taxon>
    </lineage>
</organism>
<keyword evidence="3" id="KW-1133">Transmembrane helix</keyword>
<comment type="similarity">
    <text evidence="1">Belongs to the protein kinase superfamily. ADCK protein kinase family.</text>
</comment>
<comment type="caution">
    <text evidence="5">The sequence shown here is derived from an EMBL/GenBank/DDBJ whole genome shotgun (WGS) entry which is preliminary data.</text>
</comment>
<keyword evidence="6" id="KW-1185">Reference proteome</keyword>
<feature type="compositionally biased region" description="Basic and acidic residues" evidence="2">
    <location>
        <begin position="288"/>
        <end position="303"/>
    </location>
</feature>
<keyword evidence="5" id="KW-0808">Transferase</keyword>
<proteinExistence type="inferred from homology"/>
<sequence length="620" mass="68623">MKISAIPQLYRNLRRWREILAVLRRYGLADWFSQYERFPLRGFFKDPSGTPLAEYSREQRVRMALTDLGPTFIKLGQVLAGRPDLTGPELGEELKRLRANVRADSIETVQKTLAAELGEDYQSHFASIDPKPLATASIGQVHRARLKDGRRVVIKVQRAGIEKTVREDIEVLSGLAVLAERVEALAAWGPSDVANQLAPMITRELNFDRERQSLEHFAHWIAKNHPQVVVPVPVTSLCTRRVLVMDEMVGHSLEAYFGTDDACQPDTPTTSTTSAPSPSTSSRPANGRVKDTEGEPGKTDAKSHTVIRSKQELATLDAGTKQRLSETLAEVYLGMIFDQGLFHADPHPGNLFLLDDGRLGILDFGMTGRIDEMLRENIEDMLVAVGRADQNRLVRLIRRVGSTPPTLDESALAIDVADFVATYGKQSLGGFDLTGALNELTAILHRHSIKLPNQSALVLKMLISLEGTLCELGASFDSLEVVRSLARKIALRRISPKRRLRQAQRIYLEAESFLETAPDEAISLIQQIRRGDIKLSLDHQRLSPSVNRLVLGMMTSAVFLGSSLMMAFNVPPLLFTETEFMGMQNVSLLGILGVGGSISVMSWLLLAIGRSGHLTRNNDD</sequence>
<dbReference type="SUPFAM" id="SSF56112">
    <property type="entry name" value="Protein kinase-like (PK-like)"/>
    <property type="match status" value="1"/>
</dbReference>
<dbReference type="GO" id="GO:0005524">
    <property type="term" value="F:ATP binding"/>
    <property type="evidence" value="ECO:0007669"/>
    <property type="project" value="InterPro"/>
</dbReference>
<dbReference type="EMBL" id="SJPN01000002">
    <property type="protein sequence ID" value="TWU05583.1"/>
    <property type="molecule type" value="Genomic_DNA"/>
</dbReference>
<feature type="transmembrane region" description="Helical" evidence="3">
    <location>
        <begin position="549"/>
        <end position="568"/>
    </location>
</feature>
<dbReference type="OrthoDB" id="9795390at2"/>
<evidence type="ECO:0000313" key="6">
    <source>
        <dbReference type="Proteomes" id="UP000320176"/>
    </source>
</evidence>
<evidence type="ECO:0000313" key="5">
    <source>
        <dbReference type="EMBL" id="TWU05583.1"/>
    </source>
</evidence>
<dbReference type="PANTHER" id="PTHR10566">
    <property type="entry name" value="CHAPERONE-ACTIVITY OF BC1 COMPLEX CABC1 -RELATED"/>
    <property type="match status" value="1"/>
</dbReference>
<dbReference type="InterPro" id="IPR004147">
    <property type="entry name" value="ABC1_dom"/>
</dbReference>
<reference evidence="5 6" key="1">
    <citation type="submission" date="2019-02" db="EMBL/GenBank/DDBJ databases">
        <title>Deep-cultivation of Planctomycetes and their phenomic and genomic characterization uncovers novel biology.</title>
        <authorList>
            <person name="Wiegand S."/>
            <person name="Jogler M."/>
            <person name="Boedeker C."/>
            <person name="Pinto D."/>
            <person name="Vollmers J."/>
            <person name="Rivas-Marin E."/>
            <person name="Kohn T."/>
            <person name="Peeters S.H."/>
            <person name="Heuer A."/>
            <person name="Rast P."/>
            <person name="Oberbeckmann S."/>
            <person name="Bunk B."/>
            <person name="Jeske O."/>
            <person name="Meyerdierks A."/>
            <person name="Storesund J.E."/>
            <person name="Kallscheuer N."/>
            <person name="Luecker S."/>
            <person name="Lage O.M."/>
            <person name="Pohl T."/>
            <person name="Merkel B.J."/>
            <person name="Hornburger P."/>
            <person name="Mueller R.-W."/>
            <person name="Bruemmer F."/>
            <person name="Labrenz M."/>
            <person name="Spormann A.M."/>
            <person name="Op Den Camp H."/>
            <person name="Overmann J."/>
            <person name="Amann R."/>
            <person name="Jetten M.S.M."/>
            <person name="Mascher T."/>
            <person name="Medema M.H."/>
            <person name="Devos D.P."/>
            <person name="Kaster A.-K."/>
            <person name="Ovreas L."/>
            <person name="Rohde M."/>
            <person name="Galperin M.Y."/>
            <person name="Jogler C."/>
        </authorList>
    </citation>
    <scope>NUCLEOTIDE SEQUENCE [LARGE SCALE GENOMIC DNA]</scope>
    <source>
        <strain evidence="5 6">Pla52n</strain>
    </source>
</reference>
<dbReference type="Pfam" id="PF03109">
    <property type="entry name" value="ABC1"/>
    <property type="match status" value="2"/>
</dbReference>
<dbReference type="PANTHER" id="PTHR10566:SF113">
    <property type="entry name" value="PROTEIN ACTIVITY OF BC1 COMPLEX KINASE 7, CHLOROPLASTIC"/>
    <property type="match status" value="1"/>
</dbReference>
<dbReference type="InterPro" id="IPR011009">
    <property type="entry name" value="Kinase-like_dom_sf"/>
</dbReference>
<dbReference type="InterPro" id="IPR000719">
    <property type="entry name" value="Prot_kinase_dom"/>
</dbReference>
<evidence type="ECO:0000256" key="3">
    <source>
        <dbReference type="SAM" id="Phobius"/>
    </source>
</evidence>